<evidence type="ECO:0000256" key="9">
    <source>
        <dbReference type="HAMAP-Rule" id="MF_00009"/>
    </source>
</evidence>
<dbReference type="PROSITE" id="PS01306">
    <property type="entry name" value="UPF0054"/>
    <property type="match status" value="1"/>
</dbReference>
<dbReference type="Pfam" id="PF02130">
    <property type="entry name" value="YbeY"/>
    <property type="match status" value="1"/>
</dbReference>
<dbReference type="GO" id="GO:0005737">
    <property type="term" value="C:cytoplasm"/>
    <property type="evidence" value="ECO:0007669"/>
    <property type="project" value="UniProtKB-SubCell"/>
</dbReference>
<keyword evidence="5 9" id="KW-0479">Metal-binding</keyword>
<name>A0A1M6NRB1_9FIRM</name>
<dbReference type="GO" id="GO:0004222">
    <property type="term" value="F:metalloendopeptidase activity"/>
    <property type="evidence" value="ECO:0007669"/>
    <property type="project" value="InterPro"/>
</dbReference>
<dbReference type="GO" id="GO:0008270">
    <property type="term" value="F:zinc ion binding"/>
    <property type="evidence" value="ECO:0007669"/>
    <property type="project" value="UniProtKB-UniRule"/>
</dbReference>
<dbReference type="RefSeq" id="WP_073274255.1">
    <property type="nucleotide sequence ID" value="NZ_FRAC01000008.1"/>
</dbReference>
<dbReference type="PANTHER" id="PTHR46986:SF1">
    <property type="entry name" value="ENDORIBONUCLEASE YBEY, CHLOROPLASTIC"/>
    <property type="match status" value="1"/>
</dbReference>
<dbReference type="InterPro" id="IPR020549">
    <property type="entry name" value="YbeY_CS"/>
</dbReference>
<dbReference type="SUPFAM" id="SSF55486">
    <property type="entry name" value="Metalloproteases ('zincins'), catalytic domain"/>
    <property type="match status" value="1"/>
</dbReference>
<evidence type="ECO:0000256" key="6">
    <source>
        <dbReference type="ARBA" id="ARBA00022759"/>
    </source>
</evidence>
<dbReference type="Gene3D" id="3.40.390.30">
    <property type="entry name" value="Metalloproteases ('zincins'), catalytic domain"/>
    <property type="match status" value="1"/>
</dbReference>
<sequence length="166" mass="18982">MTLNFEYETDIKLDLDYEALIEKVVEEALDAEGCPYEIELNIILTDNKEIQAINKEYREVDAPTDVLSFPLVDYSSPSDFSHLEEAADDYFNPETGELLLGDIILSVEKVMGQAVEYGHSEERELGFLVAHSMLHLFGYDHMEEDERAVMEEKQKIILDSLGITRD</sequence>
<evidence type="ECO:0000256" key="4">
    <source>
        <dbReference type="ARBA" id="ARBA00022722"/>
    </source>
</evidence>
<dbReference type="STRING" id="1121322.SAMN02745136_01415"/>
<keyword evidence="9" id="KW-0963">Cytoplasm</keyword>
<evidence type="ECO:0000256" key="8">
    <source>
        <dbReference type="ARBA" id="ARBA00022833"/>
    </source>
</evidence>
<comment type="function">
    <text evidence="9">Single strand-specific metallo-endoribonuclease involved in late-stage 70S ribosome quality control and in maturation of the 3' terminus of the 16S rRNA.</text>
</comment>
<dbReference type="InterPro" id="IPR023091">
    <property type="entry name" value="MetalPrtase_cat_dom_sf_prd"/>
</dbReference>
<dbReference type="PANTHER" id="PTHR46986">
    <property type="entry name" value="ENDORIBONUCLEASE YBEY, CHLOROPLASTIC"/>
    <property type="match status" value="1"/>
</dbReference>
<dbReference type="GO" id="GO:0004521">
    <property type="term" value="F:RNA endonuclease activity"/>
    <property type="evidence" value="ECO:0007669"/>
    <property type="project" value="UniProtKB-UniRule"/>
</dbReference>
<evidence type="ECO:0000256" key="1">
    <source>
        <dbReference type="ARBA" id="ARBA00010875"/>
    </source>
</evidence>
<evidence type="ECO:0000256" key="5">
    <source>
        <dbReference type="ARBA" id="ARBA00022723"/>
    </source>
</evidence>
<comment type="cofactor">
    <cofactor evidence="9">
        <name>Zn(2+)</name>
        <dbReference type="ChEBI" id="CHEBI:29105"/>
    </cofactor>
    <text evidence="9">Binds 1 zinc ion.</text>
</comment>
<keyword evidence="4 9" id="KW-0540">Nuclease</keyword>
<proteinExistence type="inferred from homology"/>
<feature type="binding site" evidence="9">
    <location>
        <position position="131"/>
    </location>
    <ligand>
        <name>Zn(2+)</name>
        <dbReference type="ChEBI" id="CHEBI:29105"/>
        <note>catalytic</note>
    </ligand>
</feature>
<dbReference type="NCBIfam" id="TIGR00043">
    <property type="entry name" value="rRNA maturation RNase YbeY"/>
    <property type="match status" value="1"/>
</dbReference>
<keyword evidence="11" id="KW-1185">Reference proteome</keyword>
<feature type="binding site" evidence="9">
    <location>
        <position position="135"/>
    </location>
    <ligand>
        <name>Zn(2+)</name>
        <dbReference type="ChEBI" id="CHEBI:29105"/>
        <note>catalytic</note>
    </ligand>
</feature>
<dbReference type="GO" id="GO:0006364">
    <property type="term" value="P:rRNA processing"/>
    <property type="evidence" value="ECO:0007669"/>
    <property type="project" value="UniProtKB-UniRule"/>
</dbReference>
<accession>A0A1M6NRB1</accession>
<reference evidence="10 11" key="1">
    <citation type="submission" date="2016-11" db="EMBL/GenBank/DDBJ databases">
        <authorList>
            <person name="Jaros S."/>
            <person name="Januszkiewicz K."/>
            <person name="Wedrychowicz H."/>
        </authorList>
    </citation>
    <scope>NUCLEOTIDE SEQUENCE [LARGE SCALE GENOMIC DNA]</scope>
    <source>
        <strain evidence="10 11">DSM 15929</strain>
    </source>
</reference>
<dbReference type="EC" id="3.1.-.-" evidence="9"/>
<dbReference type="Proteomes" id="UP000184386">
    <property type="component" value="Unassembled WGS sequence"/>
</dbReference>
<evidence type="ECO:0000313" key="10">
    <source>
        <dbReference type="EMBL" id="SHJ98253.1"/>
    </source>
</evidence>
<organism evidence="10 11">
    <name type="scientific">Anaerocolumna jejuensis DSM 15929</name>
    <dbReference type="NCBI Taxonomy" id="1121322"/>
    <lineage>
        <taxon>Bacteria</taxon>
        <taxon>Bacillati</taxon>
        <taxon>Bacillota</taxon>
        <taxon>Clostridia</taxon>
        <taxon>Lachnospirales</taxon>
        <taxon>Lachnospiraceae</taxon>
        <taxon>Anaerocolumna</taxon>
    </lineage>
</organism>
<feature type="binding site" evidence="9">
    <location>
        <position position="141"/>
    </location>
    <ligand>
        <name>Zn(2+)</name>
        <dbReference type="ChEBI" id="CHEBI:29105"/>
        <note>catalytic</note>
    </ligand>
</feature>
<dbReference type="HAMAP" id="MF_00009">
    <property type="entry name" value="Endoribonucl_YbeY"/>
    <property type="match status" value="1"/>
</dbReference>
<evidence type="ECO:0000256" key="2">
    <source>
        <dbReference type="ARBA" id="ARBA00022517"/>
    </source>
</evidence>
<keyword evidence="7 9" id="KW-0378">Hydrolase</keyword>
<gene>
    <name evidence="9" type="primary">ybeY</name>
    <name evidence="10" type="ORF">SAMN02745136_01415</name>
</gene>
<dbReference type="AlphaFoldDB" id="A0A1M6NRB1"/>
<dbReference type="OrthoDB" id="9807740at2"/>
<evidence type="ECO:0000256" key="7">
    <source>
        <dbReference type="ARBA" id="ARBA00022801"/>
    </source>
</evidence>
<keyword evidence="6 9" id="KW-0255">Endonuclease</keyword>
<comment type="subcellular location">
    <subcellularLocation>
        <location evidence="9">Cytoplasm</location>
    </subcellularLocation>
</comment>
<evidence type="ECO:0000256" key="3">
    <source>
        <dbReference type="ARBA" id="ARBA00022552"/>
    </source>
</evidence>
<keyword evidence="8 9" id="KW-0862">Zinc</keyword>
<protein>
    <recommendedName>
        <fullName evidence="9">Endoribonuclease YbeY</fullName>
        <ecNumber evidence="9">3.1.-.-</ecNumber>
    </recommendedName>
</protein>
<keyword evidence="3 9" id="KW-0698">rRNA processing</keyword>
<dbReference type="EMBL" id="FRAC01000008">
    <property type="protein sequence ID" value="SHJ98253.1"/>
    <property type="molecule type" value="Genomic_DNA"/>
</dbReference>
<keyword evidence="2 9" id="KW-0690">Ribosome biogenesis</keyword>
<dbReference type="InterPro" id="IPR002036">
    <property type="entry name" value="YbeY"/>
</dbReference>
<comment type="similarity">
    <text evidence="1 9">Belongs to the endoribonuclease YbeY family.</text>
</comment>
<evidence type="ECO:0000313" key="11">
    <source>
        <dbReference type="Proteomes" id="UP000184386"/>
    </source>
</evidence>